<protein>
    <submittedName>
        <fullName evidence="1">Uncharacterized protein</fullName>
    </submittedName>
</protein>
<gene>
    <name evidence="1" type="ORF">HID58_031777</name>
</gene>
<dbReference type="EMBL" id="JAGKQM010000009">
    <property type="protein sequence ID" value="KAH0908456.1"/>
    <property type="molecule type" value="Genomic_DNA"/>
</dbReference>
<feature type="non-terminal residue" evidence="1">
    <location>
        <position position="1"/>
    </location>
</feature>
<name>A0ABQ8BUH7_BRANA</name>
<accession>A0ABQ8BUH7</accession>
<proteinExistence type="predicted"/>
<reference evidence="1 2" key="1">
    <citation type="submission" date="2021-05" db="EMBL/GenBank/DDBJ databases">
        <title>Genome Assembly of Synthetic Allotetraploid Brassica napus Reveals Homoeologous Exchanges between Subgenomes.</title>
        <authorList>
            <person name="Davis J.T."/>
        </authorList>
    </citation>
    <scope>NUCLEOTIDE SEQUENCE [LARGE SCALE GENOMIC DNA]</scope>
    <source>
        <strain evidence="2">cv. Da-Ae</strain>
        <tissue evidence="1">Seedling</tissue>
    </source>
</reference>
<evidence type="ECO:0000313" key="1">
    <source>
        <dbReference type="EMBL" id="KAH0908456.1"/>
    </source>
</evidence>
<keyword evidence="2" id="KW-1185">Reference proteome</keyword>
<evidence type="ECO:0000313" key="2">
    <source>
        <dbReference type="Proteomes" id="UP000824890"/>
    </source>
</evidence>
<comment type="caution">
    <text evidence="1">The sequence shown here is derived from an EMBL/GenBank/DDBJ whole genome shotgun (WGS) entry which is preliminary data.</text>
</comment>
<organism evidence="1 2">
    <name type="scientific">Brassica napus</name>
    <name type="common">Rape</name>
    <dbReference type="NCBI Taxonomy" id="3708"/>
    <lineage>
        <taxon>Eukaryota</taxon>
        <taxon>Viridiplantae</taxon>
        <taxon>Streptophyta</taxon>
        <taxon>Embryophyta</taxon>
        <taxon>Tracheophyta</taxon>
        <taxon>Spermatophyta</taxon>
        <taxon>Magnoliopsida</taxon>
        <taxon>eudicotyledons</taxon>
        <taxon>Gunneridae</taxon>
        <taxon>Pentapetalae</taxon>
        <taxon>rosids</taxon>
        <taxon>malvids</taxon>
        <taxon>Brassicales</taxon>
        <taxon>Brassicaceae</taxon>
        <taxon>Brassiceae</taxon>
        <taxon>Brassica</taxon>
    </lineage>
</organism>
<dbReference type="Proteomes" id="UP000824890">
    <property type="component" value="Unassembled WGS sequence"/>
</dbReference>
<sequence length="127" mass="14920">DQHEAHNYHEEQVDSHESFLRETLFNGHSSEQQRSFSQSMLNSGIKCFHNEPKSGWSKPRASKQRICTSNYILLSFQTIIKSKLFQYLLYSYIVHRSLYSYPFSLLIDFYSSIVSEKLQTAQCEVLL</sequence>